<evidence type="ECO:0000256" key="1">
    <source>
        <dbReference type="SAM" id="MobiDB-lite"/>
    </source>
</evidence>
<feature type="compositionally biased region" description="Low complexity" evidence="1">
    <location>
        <begin position="1"/>
        <end position="15"/>
    </location>
</feature>
<dbReference type="EMBL" id="UINC01089912">
    <property type="protein sequence ID" value="SVC41395.1"/>
    <property type="molecule type" value="Genomic_DNA"/>
</dbReference>
<feature type="region of interest" description="Disordered" evidence="1">
    <location>
        <begin position="1"/>
        <end position="28"/>
    </location>
</feature>
<organism evidence="2">
    <name type="scientific">marine metagenome</name>
    <dbReference type="NCBI Taxonomy" id="408172"/>
    <lineage>
        <taxon>unclassified sequences</taxon>
        <taxon>metagenomes</taxon>
        <taxon>ecological metagenomes</taxon>
    </lineage>
</organism>
<proteinExistence type="predicted"/>
<evidence type="ECO:0000313" key="2">
    <source>
        <dbReference type="EMBL" id="SVC41395.1"/>
    </source>
</evidence>
<reference evidence="2" key="1">
    <citation type="submission" date="2018-05" db="EMBL/GenBank/DDBJ databases">
        <authorList>
            <person name="Lanie J.A."/>
            <person name="Ng W.-L."/>
            <person name="Kazmierczak K.M."/>
            <person name="Andrzejewski T.M."/>
            <person name="Davidsen T.M."/>
            <person name="Wayne K.J."/>
            <person name="Tettelin H."/>
            <person name="Glass J.I."/>
            <person name="Rusch D."/>
            <person name="Podicherti R."/>
            <person name="Tsui H.-C.T."/>
            <person name="Winkler M.E."/>
        </authorList>
    </citation>
    <scope>NUCLEOTIDE SEQUENCE</scope>
</reference>
<name>A0A382M0D2_9ZZZZ</name>
<accession>A0A382M0D2</accession>
<sequence>REMSSSINPSVSPNSTKDVSEGPEIRQSADLPAGVLKSRFAESADLHRDLHLRPIAFFVYLIQLVY</sequence>
<feature type="non-terminal residue" evidence="2">
    <location>
        <position position="1"/>
    </location>
</feature>
<gene>
    <name evidence="2" type="ORF">METZ01_LOCUS294249</name>
</gene>
<dbReference type="AlphaFoldDB" id="A0A382M0D2"/>
<protein>
    <submittedName>
        <fullName evidence="2">Uncharacterized protein</fullName>
    </submittedName>
</protein>